<dbReference type="InterPro" id="IPR056227">
    <property type="entry name" value="TMD0_ABC"/>
</dbReference>
<evidence type="ECO:0000313" key="4">
    <source>
        <dbReference type="EMBL" id="KGQ04129.1"/>
    </source>
</evidence>
<organism evidence="4 5">
    <name type="scientific">Beauveria bassiana D1-5</name>
    <dbReference type="NCBI Taxonomy" id="1245745"/>
    <lineage>
        <taxon>Eukaryota</taxon>
        <taxon>Fungi</taxon>
        <taxon>Dikarya</taxon>
        <taxon>Ascomycota</taxon>
        <taxon>Pezizomycotina</taxon>
        <taxon>Sordariomycetes</taxon>
        <taxon>Hypocreomycetidae</taxon>
        <taxon>Hypocreales</taxon>
        <taxon>Cordycipitaceae</taxon>
        <taxon>Beauveria</taxon>
    </lineage>
</organism>
<dbReference type="HOGENOM" id="CLU_1539752_0_0_1"/>
<gene>
    <name evidence="4" type="ORF">BBAD15_g10633</name>
</gene>
<evidence type="ECO:0000256" key="2">
    <source>
        <dbReference type="SAM" id="Phobius"/>
    </source>
</evidence>
<proteinExistence type="predicted"/>
<feature type="transmembrane region" description="Helical" evidence="2">
    <location>
        <begin position="93"/>
        <end position="113"/>
    </location>
</feature>
<comment type="caution">
    <text evidence="4">The sequence shown here is derived from an EMBL/GenBank/DDBJ whole genome shotgun (WGS) entry which is preliminary data.</text>
</comment>
<accession>A0A0A2VTM7</accession>
<name>A0A0A2VTM7_BEABA</name>
<feature type="transmembrane region" description="Helical" evidence="2">
    <location>
        <begin position="60"/>
        <end position="81"/>
    </location>
</feature>
<keyword evidence="2" id="KW-0812">Transmembrane</keyword>
<dbReference type="GO" id="GO:0016020">
    <property type="term" value="C:membrane"/>
    <property type="evidence" value="ECO:0007669"/>
    <property type="project" value="UniProtKB-SubCell"/>
</dbReference>
<comment type="subcellular location">
    <subcellularLocation>
        <location evidence="1">Membrane</location>
        <topology evidence="1">Multi-pass membrane protein</topology>
    </subcellularLocation>
</comment>
<protein>
    <recommendedName>
        <fullName evidence="3">ABC transporter TMD0 domain-containing protein</fullName>
    </recommendedName>
</protein>
<dbReference type="EMBL" id="ANFO01001119">
    <property type="protein sequence ID" value="KGQ04129.1"/>
    <property type="molecule type" value="Genomic_DNA"/>
</dbReference>
<feature type="transmembrane region" description="Helical" evidence="2">
    <location>
        <begin position="125"/>
        <end position="144"/>
    </location>
</feature>
<evidence type="ECO:0000259" key="3">
    <source>
        <dbReference type="Pfam" id="PF24357"/>
    </source>
</evidence>
<evidence type="ECO:0000256" key="1">
    <source>
        <dbReference type="ARBA" id="ARBA00004141"/>
    </source>
</evidence>
<dbReference type="Pfam" id="PF24357">
    <property type="entry name" value="TMD0_ABC"/>
    <property type="match status" value="1"/>
</dbReference>
<dbReference type="STRING" id="1245745.A0A0A2VTM7"/>
<reference evidence="4 5" key="1">
    <citation type="submission" date="2012-10" db="EMBL/GenBank/DDBJ databases">
        <title>Genome sequencing and analysis of entomopathogenic fungi Beauveria bassiana D1-5.</title>
        <authorList>
            <person name="Li Q."/>
            <person name="Wang L."/>
            <person name="Zhang Z."/>
            <person name="Wang Q."/>
            <person name="Ren J."/>
            <person name="Wang M."/>
            <person name="Xu W."/>
            <person name="Wang J."/>
            <person name="Lu Y."/>
            <person name="Du Q."/>
            <person name="Sun Z."/>
        </authorList>
    </citation>
    <scope>NUCLEOTIDE SEQUENCE [LARGE SCALE GENOMIC DNA]</scope>
    <source>
        <strain evidence="4 5">D1-5</strain>
    </source>
</reference>
<dbReference type="Proteomes" id="UP000030106">
    <property type="component" value="Unassembled WGS sequence"/>
</dbReference>
<keyword evidence="2" id="KW-1133">Transmembrane helix</keyword>
<feature type="domain" description="ABC transporter TMD0" evidence="3">
    <location>
        <begin position="9"/>
        <end position="148"/>
    </location>
</feature>
<keyword evidence="2" id="KW-0472">Membrane</keyword>
<feature type="transmembrane region" description="Helical" evidence="2">
    <location>
        <begin position="27"/>
        <end position="48"/>
    </location>
</feature>
<evidence type="ECO:0000313" key="5">
    <source>
        <dbReference type="Proteomes" id="UP000030106"/>
    </source>
</evidence>
<dbReference type="AlphaFoldDB" id="A0A0A2VTM7"/>
<sequence length="174" mass="18879">MWSAMDYTFGPVFPGEFDFTLLFERCMLGMVPAGIAILVLPVYLRAMASAINQVRPGRLLWAKLATATALVGIQLAAIILWRQAGLLRSDIALAASVLSFNASLAVAAILYIVHSFSLSPSSFLSIYLSITMAFDITMARSYFLRNSIDALGGLQAAVAGLKFVLMLLEEVPKR</sequence>